<evidence type="ECO:0000313" key="3">
    <source>
        <dbReference type="EMBL" id="TNV75999.1"/>
    </source>
</evidence>
<name>A0A8J8NK21_HALGN</name>
<feature type="region of interest" description="Disordered" evidence="1">
    <location>
        <begin position="107"/>
        <end position="141"/>
    </location>
</feature>
<keyword evidence="2" id="KW-1133">Transmembrane helix</keyword>
<feature type="transmembrane region" description="Helical" evidence="2">
    <location>
        <begin position="53"/>
        <end position="74"/>
    </location>
</feature>
<accession>A0A8J8NK21</accession>
<keyword evidence="2" id="KW-0812">Transmembrane</keyword>
<evidence type="ECO:0000256" key="1">
    <source>
        <dbReference type="SAM" id="MobiDB-lite"/>
    </source>
</evidence>
<reference evidence="3" key="1">
    <citation type="submission" date="2019-06" db="EMBL/GenBank/DDBJ databases">
        <authorList>
            <person name="Zheng W."/>
        </authorList>
    </citation>
    <scope>NUCLEOTIDE SEQUENCE</scope>
    <source>
        <strain evidence="3">QDHG01</strain>
    </source>
</reference>
<dbReference type="AlphaFoldDB" id="A0A8J8NK21"/>
<dbReference type="Proteomes" id="UP000785679">
    <property type="component" value="Unassembled WGS sequence"/>
</dbReference>
<gene>
    <name evidence="3" type="ORF">FGO68_gene11533</name>
</gene>
<keyword evidence="2" id="KW-0472">Membrane</keyword>
<evidence type="ECO:0000256" key="2">
    <source>
        <dbReference type="SAM" id="Phobius"/>
    </source>
</evidence>
<organism evidence="3 4">
    <name type="scientific">Halteria grandinella</name>
    <dbReference type="NCBI Taxonomy" id="5974"/>
    <lineage>
        <taxon>Eukaryota</taxon>
        <taxon>Sar</taxon>
        <taxon>Alveolata</taxon>
        <taxon>Ciliophora</taxon>
        <taxon>Intramacronucleata</taxon>
        <taxon>Spirotrichea</taxon>
        <taxon>Stichotrichia</taxon>
        <taxon>Sporadotrichida</taxon>
        <taxon>Halteriidae</taxon>
        <taxon>Halteria</taxon>
    </lineage>
</organism>
<keyword evidence="4" id="KW-1185">Reference proteome</keyword>
<protein>
    <submittedName>
        <fullName evidence="3">Uncharacterized protein</fullName>
    </submittedName>
</protein>
<comment type="caution">
    <text evidence="3">The sequence shown here is derived from an EMBL/GenBank/DDBJ whole genome shotgun (WGS) entry which is preliminary data.</text>
</comment>
<evidence type="ECO:0000313" key="4">
    <source>
        <dbReference type="Proteomes" id="UP000785679"/>
    </source>
</evidence>
<proteinExistence type="predicted"/>
<sequence length="141" mass="16325">MVFVGFVFIFGWAVFSSKKQKNMDLISVHASLYGSDLIYFALRIFLKGNVDLLTYYYMPQYLFVLIGGYFGWFINKKLWGKNQEEPHTDIENAPSIPRRTVAPVREVPVVVSENPAQRRYDQLQEISSADDDSSYEPIQIE</sequence>
<dbReference type="EMBL" id="RRYP01014399">
    <property type="protein sequence ID" value="TNV75999.1"/>
    <property type="molecule type" value="Genomic_DNA"/>
</dbReference>